<evidence type="ECO:0000259" key="8">
    <source>
        <dbReference type="SMART" id="SM01281"/>
    </source>
</evidence>
<feature type="domain" description="Mediator complex subunit Med12" evidence="8">
    <location>
        <begin position="121"/>
        <end position="184"/>
    </location>
</feature>
<dbReference type="GO" id="GO:0016592">
    <property type="term" value="C:mediator complex"/>
    <property type="evidence" value="ECO:0007669"/>
    <property type="project" value="InterPro"/>
</dbReference>
<keyword evidence="4" id="KW-0805">Transcription regulation</keyword>
<dbReference type="OMA" id="ETNTTEW"/>
<evidence type="ECO:0000256" key="5">
    <source>
        <dbReference type="ARBA" id="ARBA00023163"/>
    </source>
</evidence>
<sequence>MLQKPQGNVLPAAPPTPPVPVKRYELAPPANRWLHTSLDGKALDYADFYPQKPNQVEDILNEASVRQGLMDRPFLNNETLSAYDLLVDRVKSDSTLATMTAFAGEVIRTKADARIFPKDVPQKVPFRANLSDANREQWIRDLKDPHIPLHVLEKTIPQGYKGDRLLEVLVVHQIPLVRATWFVKMVTVAESVSQKSKEKETNTTEWTRVVENSLQRFLADLSPPAPRPSANTDAPGLASPAQARTTFITKWKYLLKLARYHFVENLVDQKEFLQWILRQIRSATFDQTSLLLILISDYIDDMAKSRSLMRTFVEIALGRMERLRGSSPGGILESDQVVAVQYLEWVRIVQRCILAAPEAVVSPKWWSTCERVVENILLDVEAPDEMVRAIEFIVEGFCETCSRVYLCSADTVPPYPTM</sequence>
<protein>
    <recommendedName>
        <fullName evidence="3">Mediator of RNA polymerase II transcription subunit 12</fullName>
    </recommendedName>
    <alternativeName>
        <fullName evidence="7">Mediator complex subunit 12</fullName>
    </alternativeName>
</protein>
<evidence type="ECO:0000256" key="2">
    <source>
        <dbReference type="ARBA" id="ARBA00010289"/>
    </source>
</evidence>
<dbReference type="PANTHER" id="PTHR46567:SF1">
    <property type="entry name" value="MEDIATOR OF RNA POLYMERASE II TRANSCRIPTION SUBUNIT 12"/>
    <property type="match status" value="1"/>
</dbReference>
<dbReference type="SMART" id="SM01281">
    <property type="entry name" value="Med12"/>
    <property type="match status" value="1"/>
</dbReference>
<evidence type="ECO:0000256" key="4">
    <source>
        <dbReference type="ARBA" id="ARBA00023015"/>
    </source>
</evidence>
<keyword evidence="10" id="KW-1185">Reference proteome</keyword>
<gene>
    <name evidence="9" type="ORF">M427DRAFT_95991</name>
</gene>
<organism evidence="9 10">
    <name type="scientific">Gonapodya prolifera (strain JEL478)</name>
    <name type="common">Monoblepharis prolifera</name>
    <dbReference type="NCBI Taxonomy" id="1344416"/>
    <lineage>
        <taxon>Eukaryota</taxon>
        <taxon>Fungi</taxon>
        <taxon>Fungi incertae sedis</taxon>
        <taxon>Chytridiomycota</taxon>
        <taxon>Chytridiomycota incertae sedis</taxon>
        <taxon>Monoblepharidomycetes</taxon>
        <taxon>Monoblepharidales</taxon>
        <taxon>Gonapodyaceae</taxon>
        <taxon>Gonapodya</taxon>
    </lineage>
</organism>
<evidence type="ECO:0000313" key="9">
    <source>
        <dbReference type="EMBL" id="KXS18667.1"/>
    </source>
</evidence>
<evidence type="ECO:0000313" key="10">
    <source>
        <dbReference type="Proteomes" id="UP000070544"/>
    </source>
</evidence>
<comment type="similarity">
    <text evidence="2">Belongs to the Mediator complex subunit 12 family.</text>
</comment>
<dbReference type="GO" id="GO:0003712">
    <property type="term" value="F:transcription coregulator activity"/>
    <property type="evidence" value="ECO:0007669"/>
    <property type="project" value="InterPro"/>
</dbReference>
<dbReference type="OrthoDB" id="2162844at2759"/>
<comment type="subcellular location">
    <subcellularLocation>
        <location evidence="1">Nucleus</location>
    </subcellularLocation>
</comment>
<dbReference type="AlphaFoldDB" id="A0A139API3"/>
<reference evidence="9 10" key="1">
    <citation type="journal article" date="2015" name="Genome Biol. Evol.">
        <title>Phylogenomic analyses indicate that early fungi evolved digesting cell walls of algal ancestors of land plants.</title>
        <authorList>
            <person name="Chang Y."/>
            <person name="Wang S."/>
            <person name="Sekimoto S."/>
            <person name="Aerts A.L."/>
            <person name="Choi C."/>
            <person name="Clum A."/>
            <person name="LaButti K.M."/>
            <person name="Lindquist E.A."/>
            <person name="Yee Ngan C."/>
            <person name="Ohm R.A."/>
            <person name="Salamov A.A."/>
            <person name="Grigoriev I.V."/>
            <person name="Spatafora J.W."/>
            <person name="Berbee M.L."/>
        </authorList>
    </citation>
    <scope>NUCLEOTIDE SEQUENCE [LARGE SCALE GENOMIC DNA]</scope>
    <source>
        <strain evidence="9 10">JEL478</strain>
    </source>
</reference>
<dbReference type="EMBL" id="KQ965741">
    <property type="protein sequence ID" value="KXS18667.1"/>
    <property type="molecule type" value="Genomic_DNA"/>
</dbReference>
<name>A0A139API3_GONPJ</name>
<dbReference type="PANTHER" id="PTHR46567">
    <property type="entry name" value="MEDIATOR OF RNA POLYMERASE II TRANSCRIPTION SUBUNIT 12"/>
    <property type="match status" value="1"/>
</dbReference>
<dbReference type="GO" id="GO:0006357">
    <property type="term" value="P:regulation of transcription by RNA polymerase II"/>
    <property type="evidence" value="ECO:0007669"/>
    <property type="project" value="InterPro"/>
</dbReference>
<dbReference type="Proteomes" id="UP000070544">
    <property type="component" value="Unassembled WGS sequence"/>
</dbReference>
<evidence type="ECO:0000256" key="1">
    <source>
        <dbReference type="ARBA" id="ARBA00004123"/>
    </source>
</evidence>
<evidence type="ECO:0000256" key="6">
    <source>
        <dbReference type="ARBA" id="ARBA00023242"/>
    </source>
</evidence>
<keyword evidence="5" id="KW-0804">Transcription</keyword>
<keyword evidence="6" id="KW-0539">Nucleus</keyword>
<evidence type="ECO:0000256" key="3">
    <source>
        <dbReference type="ARBA" id="ARBA00019622"/>
    </source>
</evidence>
<dbReference type="STRING" id="1344416.A0A139API3"/>
<accession>A0A139API3</accession>
<proteinExistence type="inferred from homology"/>
<dbReference type="Pfam" id="PF09497">
    <property type="entry name" value="Med12"/>
    <property type="match status" value="1"/>
</dbReference>
<dbReference type="InterPro" id="IPR019035">
    <property type="entry name" value="Mediator_Med12"/>
</dbReference>
<evidence type="ECO:0000256" key="7">
    <source>
        <dbReference type="ARBA" id="ARBA00032010"/>
    </source>
</evidence>